<feature type="non-terminal residue" evidence="7">
    <location>
        <position position="316"/>
    </location>
</feature>
<dbReference type="GO" id="GO:0005524">
    <property type="term" value="F:ATP binding"/>
    <property type="evidence" value="ECO:0007669"/>
    <property type="project" value="InterPro"/>
</dbReference>
<dbReference type="InterPro" id="IPR011545">
    <property type="entry name" value="DEAD/DEAH_box_helicase_dom"/>
</dbReference>
<dbReference type="Gene3D" id="3.40.50.300">
    <property type="entry name" value="P-loop containing nucleotide triphosphate hydrolases"/>
    <property type="match status" value="1"/>
</dbReference>
<evidence type="ECO:0000256" key="2">
    <source>
        <dbReference type="ARBA" id="ARBA00023125"/>
    </source>
</evidence>
<evidence type="ECO:0000256" key="5">
    <source>
        <dbReference type="ARBA" id="ARBA00034808"/>
    </source>
</evidence>
<dbReference type="SMART" id="SM00487">
    <property type="entry name" value="DEXDc"/>
    <property type="match status" value="1"/>
</dbReference>
<evidence type="ECO:0000256" key="1">
    <source>
        <dbReference type="ARBA" id="ARBA00005446"/>
    </source>
</evidence>
<dbReference type="Proteomes" id="UP000053647">
    <property type="component" value="Unassembled WGS sequence"/>
</dbReference>
<evidence type="ECO:0000256" key="3">
    <source>
        <dbReference type="ARBA" id="ARBA00023235"/>
    </source>
</evidence>
<keyword evidence="8" id="KW-1185">Reference proteome</keyword>
<keyword evidence="3" id="KW-0413">Isomerase</keyword>
<name>A0A0C9SN75_PAXIN</name>
<reference evidence="8" key="2">
    <citation type="submission" date="2015-01" db="EMBL/GenBank/DDBJ databases">
        <title>Evolutionary Origins and Diversification of the Mycorrhizal Mutualists.</title>
        <authorList>
            <consortium name="DOE Joint Genome Institute"/>
            <consortium name="Mycorrhizal Genomics Consortium"/>
            <person name="Kohler A."/>
            <person name="Kuo A."/>
            <person name="Nagy L.G."/>
            <person name="Floudas D."/>
            <person name="Copeland A."/>
            <person name="Barry K.W."/>
            <person name="Cichocki N."/>
            <person name="Veneault-Fourrey C."/>
            <person name="LaButti K."/>
            <person name="Lindquist E.A."/>
            <person name="Lipzen A."/>
            <person name="Lundell T."/>
            <person name="Morin E."/>
            <person name="Murat C."/>
            <person name="Riley R."/>
            <person name="Ohm R."/>
            <person name="Sun H."/>
            <person name="Tunlid A."/>
            <person name="Henrissat B."/>
            <person name="Grigoriev I.V."/>
            <person name="Hibbett D.S."/>
            <person name="Martin F."/>
        </authorList>
    </citation>
    <scope>NUCLEOTIDE SEQUENCE [LARGE SCALE GENOMIC DNA]</scope>
    <source>
        <strain evidence="8">ATCC 200175</strain>
    </source>
</reference>
<sequence length="316" mass="36194">FNSPAGLRLCREILKDLMPPDTHDWQLQAITRLLDGEDVLLITATGSGKTDVFIRLMRLIKNFTTCPRRLEGVRFPSDPGMIVVCPTKALEEEMEKRMLAAGLSAVAINGDHVDAARQNGQDLFKQVHEGFAVLLVSPEQLKSPNFRPVLDDPKFNQRVCMMAVDEAHLLNSWGETFRKDYQQTGWLRARFVRWLPLLAVTATMQVGVHTKRVCDFLGFKDGQYCIIRRSNMQHDIQLIFRTLRSGVHGIQFHDLDWILKQRTRTTLIFCGTINFGFRVDGYLFHNAGGDLVSHMKRIRMSKGWTFEGRSERRSFA</sequence>
<dbReference type="GO" id="GO:0009378">
    <property type="term" value="F:four-way junction helicase activity"/>
    <property type="evidence" value="ECO:0007669"/>
    <property type="project" value="TreeGrafter"/>
</dbReference>
<dbReference type="InterPro" id="IPR014001">
    <property type="entry name" value="Helicase_ATP-bd"/>
</dbReference>
<keyword evidence="2" id="KW-0238">DNA-binding</keyword>
<proteinExistence type="inferred from homology"/>
<evidence type="ECO:0000259" key="6">
    <source>
        <dbReference type="PROSITE" id="PS51192"/>
    </source>
</evidence>
<dbReference type="PANTHER" id="PTHR13710">
    <property type="entry name" value="DNA HELICASE RECQ FAMILY MEMBER"/>
    <property type="match status" value="1"/>
</dbReference>
<protein>
    <recommendedName>
        <fullName evidence="5">DNA 3'-5' helicase</fullName>
        <ecNumber evidence="5">5.6.2.4</ecNumber>
    </recommendedName>
</protein>
<evidence type="ECO:0000256" key="4">
    <source>
        <dbReference type="ARBA" id="ARBA00034617"/>
    </source>
</evidence>
<dbReference type="PROSITE" id="PS51192">
    <property type="entry name" value="HELICASE_ATP_BIND_1"/>
    <property type="match status" value="1"/>
</dbReference>
<feature type="domain" description="Helicase ATP-binding" evidence="6">
    <location>
        <begin position="30"/>
        <end position="208"/>
    </location>
</feature>
<dbReference type="GO" id="GO:0000724">
    <property type="term" value="P:double-strand break repair via homologous recombination"/>
    <property type="evidence" value="ECO:0007669"/>
    <property type="project" value="TreeGrafter"/>
</dbReference>
<organism evidence="7 8">
    <name type="scientific">Paxillus involutus ATCC 200175</name>
    <dbReference type="NCBI Taxonomy" id="664439"/>
    <lineage>
        <taxon>Eukaryota</taxon>
        <taxon>Fungi</taxon>
        <taxon>Dikarya</taxon>
        <taxon>Basidiomycota</taxon>
        <taxon>Agaricomycotina</taxon>
        <taxon>Agaricomycetes</taxon>
        <taxon>Agaricomycetidae</taxon>
        <taxon>Boletales</taxon>
        <taxon>Paxilineae</taxon>
        <taxon>Paxillaceae</taxon>
        <taxon>Paxillus</taxon>
    </lineage>
</organism>
<dbReference type="AlphaFoldDB" id="A0A0C9SN75"/>
<dbReference type="Pfam" id="PF00270">
    <property type="entry name" value="DEAD"/>
    <property type="match status" value="1"/>
</dbReference>
<dbReference type="OrthoDB" id="2691459at2759"/>
<dbReference type="SUPFAM" id="SSF52540">
    <property type="entry name" value="P-loop containing nucleoside triphosphate hydrolases"/>
    <property type="match status" value="1"/>
</dbReference>
<dbReference type="GO" id="GO:0005694">
    <property type="term" value="C:chromosome"/>
    <property type="evidence" value="ECO:0007669"/>
    <property type="project" value="TreeGrafter"/>
</dbReference>
<dbReference type="EMBL" id="KN819891">
    <property type="protein sequence ID" value="KIJ07434.1"/>
    <property type="molecule type" value="Genomic_DNA"/>
</dbReference>
<reference evidence="7 8" key="1">
    <citation type="submission" date="2014-06" db="EMBL/GenBank/DDBJ databases">
        <authorList>
            <consortium name="DOE Joint Genome Institute"/>
            <person name="Kuo A."/>
            <person name="Kohler A."/>
            <person name="Nagy L.G."/>
            <person name="Floudas D."/>
            <person name="Copeland A."/>
            <person name="Barry K.W."/>
            <person name="Cichocki N."/>
            <person name="Veneault-Fourrey C."/>
            <person name="LaButti K."/>
            <person name="Lindquist E.A."/>
            <person name="Lipzen A."/>
            <person name="Lundell T."/>
            <person name="Morin E."/>
            <person name="Murat C."/>
            <person name="Sun H."/>
            <person name="Tunlid A."/>
            <person name="Henrissat B."/>
            <person name="Grigoriev I.V."/>
            <person name="Hibbett D.S."/>
            <person name="Martin F."/>
            <person name="Nordberg H.P."/>
            <person name="Cantor M.N."/>
            <person name="Hua S.X."/>
        </authorList>
    </citation>
    <scope>NUCLEOTIDE SEQUENCE [LARGE SCALE GENOMIC DNA]</scope>
    <source>
        <strain evidence="7 8">ATCC 200175</strain>
    </source>
</reference>
<evidence type="ECO:0000313" key="8">
    <source>
        <dbReference type="Proteomes" id="UP000053647"/>
    </source>
</evidence>
<dbReference type="GO" id="GO:0043138">
    <property type="term" value="F:3'-5' DNA helicase activity"/>
    <property type="evidence" value="ECO:0007669"/>
    <property type="project" value="UniProtKB-EC"/>
</dbReference>
<dbReference type="GO" id="GO:0005737">
    <property type="term" value="C:cytoplasm"/>
    <property type="evidence" value="ECO:0007669"/>
    <property type="project" value="TreeGrafter"/>
</dbReference>
<accession>A0A0C9SN75</accession>
<dbReference type="InterPro" id="IPR027417">
    <property type="entry name" value="P-loop_NTPase"/>
</dbReference>
<comment type="similarity">
    <text evidence="1">Belongs to the helicase family. RecQ subfamily.</text>
</comment>
<comment type="catalytic activity">
    <reaction evidence="4">
        <text>Couples ATP hydrolysis with the unwinding of duplex DNA by translocating in the 3'-5' direction.</text>
        <dbReference type="EC" id="5.6.2.4"/>
    </reaction>
</comment>
<evidence type="ECO:0000313" key="7">
    <source>
        <dbReference type="EMBL" id="KIJ07434.1"/>
    </source>
</evidence>
<dbReference type="EC" id="5.6.2.4" evidence="5"/>
<dbReference type="HOGENOM" id="CLU_010294_0_0_1"/>
<dbReference type="PANTHER" id="PTHR13710:SF105">
    <property type="entry name" value="ATP-DEPENDENT DNA HELICASE Q1"/>
    <property type="match status" value="1"/>
</dbReference>
<gene>
    <name evidence="7" type="ORF">PAXINDRAFT_90382</name>
</gene>
<dbReference type="GO" id="GO:0003677">
    <property type="term" value="F:DNA binding"/>
    <property type="evidence" value="ECO:0007669"/>
    <property type="project" value="UniProtKB-KW"/>
</dbReference>